<sequence>MINQDNQVKLDKLVALFHQEIKVIFAADDRLAKYDKLPRKVRRRVYNQHFNYALHWDQRLMAAFGVHPFYDTFAKREFAGPIEVQSSVDYLMLGIEMPYLDPRQHYTDDIWADRDAWVEQIELLMSDYAELADEAAL</sequence>
<dbReference type="Proteomes" id="UP000051236">
    <property type="component" value="Unassembled WGS sequence"/>
</dbReference>
<evidence type="ECO:0000313" key="1">
    <source>
        <dbReference type="EMBL" id="KRM30383.1"/>
    </source>
</evidence>
<dbReference type="RefSeq" id="WP_035451358.1">
    <property type="nucleotide sequence ID" value="NZ_AZGA01000088.1"/>
</dbReference>
<reference evidence="1 2" key="1">
    <citation type="journal article" date="2015" name="Genome Announc.">
        <title>Expanding the biotechnology potential of lactobacilli through comparative genomics of 213 strains and associated genera.</title>
        <authorList>
            <person name="Sun Z."/>
            <person name="Harris H.M."/>
            <person name="McCann A."/>
            <person name="Guo C."/>
            <person name="Argimon S."/>
            <person name="Zhang W."/>
            <person name="Yang X."/>
            <person name="Jeffery I.B."/>
            <person name="Cooney J.C."/>
            <person name="Kagawa T.F."/>
            <person name="Liu W."/>
            <person name="Song Y."/>
            <person name="Salvetti E."/>
            <person name="Wrobel A."/>
            <person name="Rasinkangas P."/>
            <person name="Parkhill J."/>
            <person name="Rea M.C."/>
            <person name="O'Sullivan O."/>
            <person name="Ritari J."/>
            <person name="Douillard F.P."/>
            <person name="Paul Ross R."/>
            <person name="Yang R."/>
            <person name="Briner A.E."/>
            <person name="Felis G.E."/>
            <person name="de Vos W.M."/>
            <person name="Barrangou R."/>
            <person name="Klaenhammer T.R."/>
            <person name="Caufield P.W."/>
            <person name="Cui Y."/>
            <person name="Zhang H."/>
            <person name="O'Toole P.W."/>
        </authorList>
    </citation>
    <scope>NUCLEOTIDE SEQUENCE [LARGE SCALE GENOMIC DNA]</scope>
    <source>
        <strain evidence="1 2">DSM 18527</strain>
    </source>
</reference>
<organism evidence="1 2">
    <name type="scientific">Agrilactobacillus composti DSM 18527 = JCM 14202</name>
    <dbReference type="NCBI Taxonomy" id="1423734"/>
    <lineage>
        <taxon>Bacteria</taxon>
        <taxon>Bacillati</taxon>
        <taxon>Bacillota</taxon>
        <taxon>Bacilli</taxon>
        <taxon>Lactobacillales</taxon>
        <taxon>Lactobacillaceae</taxon>
        <taxon>Agrilactobacillus</taxon>
    </lineage>
</organism>
<protein>
    <submittedName>
        <fullName evidence="1">Uncharacterized protein</fullName>
    </submittedName>
</protein>
<comment type="caution">
    <text evidence="1">The sequence shown here is derived from an EMBL/GenBank/DDBJ whole genome shotgun (WGS) entry which is preliminary data.</text>
</comment>
<accession>X0PPB8</accession>
<gene>
    <name evidence="1" type="ORF">FC83_GL001514</name>
</gene>
<dbReference type="PATRIC" id="fig|1423734.3.peg.1532"/>
<evidence type="ECO:0000313" key="2">
    <source>
        <dbReference type="Proteomes" id="UP000051236"/>
    </source>
</evidence>
<dbReference type="EMBL" id="AZGA01000088">
    <property type="protein sequence ID" value="KRM30383.1"/>
    <property type="molecule type" value="Genomic_DNA"/>
</dbReference>
<name>X0PPB8_9LACO</name>
<proteinExistence type="predicted"/>
<dbReference type="AlphaFoldDB" id="X0PPB8"/>
<keyword evidence="2" id="KW-1185">Reference proteome</keyword>
<dbReference type="STRING" id="1423734.FC83_GL001514"/>